<dbReference type="InterPro" id="IPR043427">
    <property type="entry name" value="YscJ/FliF"/>
</dbReference>
<comment type="subcellular location">
    <subcellularLocation>
        <location evidence="1">Cell outer membrane</location>
        <topology evidence="1">Lipid-anchor</topology>
    </subcellularLocation>
</comment>
<feature type="chain" id="PRO_5015375186" description="Lipoprotein" evidence="8">
    <location>
        <begin position="30"/>
        <end position="276"/>
    </location>
</feature>
<keyword evidence="8" id="KW-1133">Transmembrane helix</keyword>
<gene>
    <name evidence="10" type="ORF">C5615_36575</name>
</gene>
<comment type="caution">
    <text evidence="10">The sequence shown here is derived from an EMBL/GenBank/DDBJ whole genome shotgun (WGS) entry which is preliminary data.</text>
</comment>
<evidence type="ECO:0000256" key="3">
    <source>
        <dbReference type="ARBA" id="ARBA00022729"/>
    </source>
</evidence>
<keyword evidence="6 8" id="KW-0998">Cell outer membrane</keyword>
<evidence type="ECO:0000256" key="4">
    <source>
        <dbReference type="ARBA" id="ARBA00023136"/>
    </source>
</evidence>
<dbReference type="GO" id="GO:0009306">
    <property type="term" value="P:protein secretion"/>
    <property type="evidence" value="ECO:0007669"/>
    <property type="project" value="InterPro"/>
</dbReference>
<dbReference type="Gene3D" id="3.30.300.30">
    <property type="match status" value="1"/>
</dbReference>
<dbReference type="InterPro" id="IPR006182">
    <property type="entry name" value="FliF_N_dom"/>
</dbReference>
<organism evidence="10 11">
    <name type="scientific">Burkholderia cepacia</name>
    <name type="common">Pseudomonas cepacia</name>
    <dbReference type="NCBI Taxonomy" id="292"/>
    <lineage>
        <taxon>Bacteria</taxon>
        <taxon>Pseudomonadati</taxon>
        <taxon>Pseudomonadota</taxon>
        <taxon>Betaproteobacteria</taxon>
        <taxon>Burkholderiales</taxon>
        <taxon>Burkholderiaceae</taxon>
        <taxon>Burkholderia</taxon>
        <taxon>Burkholderia cepacia complex</taxon>
    </lineage>
</organism>
<dbReference type="InterPro" id="IPR003282">
    <property type="entry name" value="T3SS_SctJ"/>
</dbReference>
<evidence type="ECO:0000256" key="1">
    <source>
        <dbReference type="ARBA" id="ARBA00004459"/>
    </source>
</evidence>
<evidence type="ECO:0000259" key="9">
    <source>
        <dbReference type="Pfam" id="PF01514"/>
    </source>
</evidence>
<dbReference type="Gene3D" id="3.30.70.1530">
    <property type="entry name" value="Hypothetical protein rpa1041"/>
    <property type="match status" value="1"/>
</dbReference>
<dbReference type="Proteomes" id="UP000238206">
    <property type="component" value="Unassembled WGS sequence"/>
</dbReference>
<keyword evidence="5 8" id="KW-0564">Palmitate</keyword>
<dbReference type="AlphaFoldDB" id="A0A2S8I0F3"/>
<dbReference type="PANTHER" id="PTHR30046:SF2">
    <property type="entry name" value="YOP PROTEINS TRANSLOCATION LIPOPROTEIN J"/>
    <property type="match status" value="1"/>
</dbReference>
<dbReference type="NCBIfam" id="TIGR02544">
    <property type="entry name" value="III_secr_YscJ"/>
    <property type="match status" value="1"/>
</dbReference>
<keyword evidence="7 8" id="KW-0449">Lipoprotein</keyword>
<comment type="similarity">
    <text evidence="2 8">Belongs to the YscJ lipoprotein family.</text>
</comment>
<keyword evidence="8" id="KW-0812">Transmembrane</keyword>
<reference evidence="10 11" key="1">
    <citation type="submission" date="2018-02" db="EMBL/GenBank/DDBJ databases">
        <title>Draft genome sequencing of Burkholderia cepacia Y14-15.</title>
        <authorList>
            <person name="Zheng B.-X."/>
        </authorList>
    </citation>
    <scope>NUCLEOTIDE SEQUENCE [LARGE SCALE GENOMIC DNA]</scope>
    <source>
        <strain evidence="10 11">Y14-15</strain>
    </source>
</reference>
<feature type="domain" description="Flagellar M-ring N-terminal" evidence="9">
    <location>
        <begin position="29"/>
        <end position="192"/>
    </location>
</feature>
<evidence type="ECO:0000256" key="2">
    <source>
        <dbReference type="ARBA" id="ARBA00009509"/>
    </source>
</evidence>
<feature type="transmembrane region" description="Helical" evidence="8">
    <location>
        <begin position="224"/>
        <end position="248"/>
    </location>
</feature>
<sequence>MDVCLRLQYLKSVMLAAMAALMLTGCGKAALFEQINESDANEMLSVLGRAGVPAAKDQRSADGWRLSVENSDVSLALEILSSAGLPRERYKSIGELFPKEGLIATPVEESMRSVYAISQELSRTISNIDGVITARVHLNIPKREPLLRIQDAPSASVFVKYRAEVNMQQNTLAIKDIVIGAVKDLDRSRVTVALFPWSPQSAVPTSIEYMQVLGLSISPRSYNMLMWVVFLPWLLLSICVAIGLVWIARSFERDWLGQPNGNWLKQWLRRTRRSDE</sequence>
<evidence type="ECO:0000256" key="6">
    <source>
        <dbReference type="ARBA" id="ARBA00023237"/>
    </source>
</evidence>
<dbReference type="InterPro" id="IPR045851">
    <property type="entry name" value="AMP-bd_C_sf"/>
</dbReference>
<keyword evidence="3 8" id="KW-0732">Signal</keyword>
<keyword evidence="4 8" id="KW-0472">Membrane</keyword>
<accession>A0A2S8I0F3</accession>
<evidence type="ECO:0000256" key="5">
    <source>
        <dbReference type="ARBA" id="ARBA00023139"/>
    </source>
</evidence>
<protein>
    <recommendedName>
        <fullName evidence="8">Lipoprotein</fullName>
    </recommendedName>
</protein>
<dbReference type="PRINTS" id="PR01338">
    <property type="entry name" value="TYPE3OMKPROT"/>
</dbReference>
<proteinExistence type="inferred from homology"/>
<evidence type="ECO:0000256" key="7">
    <source>
        <dbReference type="ARBA" id="ARBA00023288"/>
    </source>
</evidence>
<feature type="signal peptide" evidence="8">
    <location>
        <begin position="1"/>
        <end position="29"/>
    </location>
</feature>
<evidence type="ECO:0000313" key="11">
    <source>
        <dbReference type="Proteomes" id="UP000238206"/>
    </source>
</evidence>
<dbReference type="PANTHER" id="PTHR30046">
    <property type="entry name" value="FLAGELLAR M-RING PROTEIN"/>
    <property type="match status" value="1"/>
</dbReference>
<evidence type="ECO:0000256" key="8">
    <source>
        <dbReference type="RuleBase" id="RU364102"/>
    </source>
</evidence>
<dbReference type="PROSITE" id="PS51257">
    <property type="entry name" value="PROKAR_LIPOPROTEIN"/>
    <property type="match status" value="1"/>
</dbReference>
<evidence type="ECO:0000313" key="10">
    <source>
        <dbReference type="EMBL" id="PQP08294.1"/>
    </source>
</evidence>
<dbReference type="GO" id="GO:0009279">
    <property type="term" value="C:cell outer membrane"/>
    <property type="evidence" value="ECO:0007669"/>
    <property type="project" value="UniProtKB-SubCell"/>
</dbReference>
<dbReference type="EMBL" id="PUIQ01000093">
    <property type="protein sequence ID" value="PQP08294.1"/>
    <property type="molecule type" value="Genomic_DNA"/>
</dbReference>
<dbReference type="Pfam" id="PF01514">
    <property type="entry name" value="YscJ_FliF"/>
    <property type="match status" value="1"/>
</dbReference>
<name>A0A2S8I0F3_BURCE</name>